<dbReference type="HOGENOM" id="CLU_102155_0_0_2"/>
<dbReference type="PANTHER" id="PTHR42252">
    <property type="entry name" value="DUF5616 DOMAIN-CONTAINING PROTEIN"/>
    <property type="match status" value="1"/>
</dbReference>
<protein>
    <recommendedName>
        <fullName evidence="5">DUF434 domain-containing protein</fullName>
    </recommendedName>
</protein>
<evidence type="ECO:0000313" key="3">
    <source>
        <dbReference type="EMBL" id="ADI73222.1"/>
    </source>
</evidence>
<keyword evidence="4" id="KW-1185">Reference proteome</keyword>
<dbReference type="OrthoDB" id="60095at2157"/>
<accession>D7E6K0</accession>
<gene>
    <name evidence="3" type="ordered locus">Metev_0295</name>
</gene>
<dbReference type="Pfam" id="PF18481">
    <property type="entry name" value="DUF5616"/>
    <property type="match status" value="1"/>
</dbReference>
<dbReference type="InterPro" id="IPR041652">
    <property type="entry name" value="DUF5616"/>
</dbReference>
<feature type="domain" description="DUF5616" evidence="2">
    <location>
        <begin position="74"/>
        <end position="214"/>
    </location>
</feature>
<dbReference type="PANTHER" id="PTHR42252:SF1">
    <property type="entry name" value="DUF434 DOMAIN-CONTAINING PROTEIN"/>
    <property type="match status" value="1"/>
</dbReference>
<dbReference type="EMBL" id="CP002069">
    <property type="protein sequence ID" value="ADI73222.1"/>
    <property type="molecule type" value="Genomic_DNA"/>
</dbReference>
<sequence length="226" mass="26352">MQNNPHSIEYLRQKLSEPAVDVRYLFNRGYPRTSTIQFVGNHYRLNEEERHILTRVVVSSNRSKLRKQIKIECNQINNMNLIIDGYNVFITVESLLKNYILWKSDDGFFRDTRGIFNKFKITDVTYKAIDEIITFLLKYQINSVIILFDKQISKSGELARFVSEKLKNYSIKGYARTSRHVDFDLKNNSSDYIIATSDGAVIDNSKQVIDIPECIAKNKGYRAFTL</sequence>
<dbReference type="STRING" id="644295.Metev_0295"/>
<proteinExistence type="predicted"/>
<dbReference type="Proteomes" id="UP000000391">
    <property type="component" value="Chromosome"/>
</dbReference>
<dbReference type="KEGG" id="mev:Metev_0295"/>
<dbReference type="GeneID" id="9345908"/>
<evidence type="ECO:0000259" key="1">
    <source>
        <dbReference type="Pfam" id="PF04256"/>
    </source>
</evidence>
<evidence type="ECO:0000259" key="2">
    <source>
        <dbReference type="Pfam" id="PF18481"/>
    </source>
</evidence>
<dbReference type="RefSeq" id="WP_013193790.1">
    <property type="nucleotide sequence ID" value="NC_014253.1"/>
</dbReference>
<organism evidence="3 4">
    <name type="scientific">Methanohalobium evestigatum (strain ATCC BAA-1072 / DSM 3721 / NBRC 107634 / OCM 161 / Z-7303)</name>
    <dbReference type="NCBI Taxonomy" id="644295"/>
    <lineage>
        <taxon>Archaea</taxon>
        <taxon>Methanobacteriati</taxon>
        <taxon>Methanobacteriota</taxon>
        <taxon>Stenosarchaea group</taxon>
        <taxon>Methanomicrobia</taxon>
        <taxon>Methanosarcinales</taxon>
        <taxon>Methanosarcinaceae</taxon>
        <taxon>Methanohalobium</taxon>
    </lineage>
</organism>
<evidence type="ECO:0008006" key="5">
    <source>
        <dbReference type="Google" id="ProtNLM"/>
    </source>
</evidence>
<evidence type="ECO:0000313" key="4">
    <source>
        <dbReference type="Proteomes" id="UP000000391"/>
    </source>
</evidence>
<dbReference type="Pfam" id="PF04256">
    <property type="entry name" value="DUF434"/>
    <property type="match status" value="1"/>
</dbReference>
<name>D7E6K0_METEZ</name>
<reference evidence="3 4" key="1">
    <citation type="submission" date="2010-06" db="EMBL/GenBank/DDBJ databases">
        <title>Complete sequence chromosome of Methanohalobium evestigatum Z-7303.</title>
        <authorList>
            <consortium name="US DOE Joint Genome Institute"/>
            <person name="Lucas S."/>
            <person name="Copeland A."/>
            <person name="Lapidus A."/>
            <person name="Cheng J.-F."/>
            <person name="Bruce D."/>
            <person name="Goodwin L."/>
            <person name="Pitluck S."/>
            <person name="Saunders E."/>
            <person name="Detter J.C."/>
            <person name="Han C."/>
            <person name="Tapia R."/>
            <person name="Land M."/>
            <person name="Hauser L."/>
            <person name="Kyrpides N."/>
            <person name="Mikhailova N."/>
            <person name="Sieprawska-Lupa M."/>
            <person name="Whitman W.B."/>
            <person name="Anderson I."/>
            <person name="Woyke T."/>
        </authorList>
    </citation>
    <scope>NUCLEOTIDE SEQUENCE [LARGE SCALE GENOMIC DNA]</scope>
    <source>
        <strain evidence="4">ATCC BAA-1072 / DSM 3721 / NBRC 107634 / OCM 161 / Z-7303</strain>
    </source>
</reference>
<feature type="domain" description="DUF434" evidence="1">
    <location>
        <begin position="14"/>
        <end position="68"/>
    </location>
</feature>
<dbReference type="AlphaFoldDB" id="D7E6K0"/>
<dbReference type="InterPro" id="IPR007368">
    <property type="entry name" value="DUF434"/>
</dbReference>